<dbReference type="PRINTS" id="PR00056">
    <property type="entry name" value="HSFDOMAIN"/>
</dbReference>
<evidence type="ECO:0000259" key="7">
    <source>
        <dbReference type="SMART" id="SM00415"/>
    </source>
</evidence>
<feature type="compositionally biased region" description="Polar residues" evidence="6">
    <location>
        <begin position="128"/>
        <end position="145"/>
    </location>
</feature>
<evidence type="ECO:0000313" key="9">
    <source>
        <dbReference type="Proteomes" id="UP001329825"/>
    </source>
</evidence>
<dbReference type="RefSeq" id="XP_062795045.1">
    <property type="nucleotide sequence ID" value="XM_062938994.1"/>
</dbReference>
<dbReference type="GeneID" id="87959434"/>
<keyword evidence="9" id="KW-1185">Reference proteome</keyword>
<sequence>MNESNRQPSSETPSKRRLSIGLPADLNSIAEKKPRFDQTQTIRGRDSADYTPELEQPSTATSTKFTHQSTSSYSSPSSSNGEDHAGHGRNRGPDRSSSFSTRRVKHHRRPSYPPSWVTDNDRHRGLPSGSSSKPPNIRTQSYQATSSTSVPASKPSSPPPGFNLSSGQPLVNPPQKTQAAFVGKLYSMLEDEEIVKTGLIFWSAEGATFTCPNPQDFSKAVLPKFFKHNNWQSFVRQLNMYS</sequence>
<evidence type="ECO:0000256" key="5">
    <source>
        <dbReference type="RuleBase" id="RU004020"/>
    </source>
</evidence>
<dbReference type="SUPFAM" id="SSF46785">
    <property type="entry name" value="Winged helix' DNA-binding domain"/>
    <property type="match status" value="1"/>
</dbReference>
<dbReference type="Proteomes" id="UP001329825">
    <property type="component" value="Chromosome 10"/>
</dbReference>
<dbReference type="EMBL" id="CP141890">
    <property type="protein sequence ID" value="WRT70306.1"/>
    <property type="molecule type" value="Genomic_DNA"/>
</dbReference>
<evidence type="ECO:0000313" key="8">
    <source>
        <dbReference type="EMBL" id="WRT70306.1"/>
    </source>
</evidence>
<protein>
    <recommendedName>
        <fullName evidence="7">HSF-type DNA-binding domain-containing protein</fullName>
    </recommendedName>
</protein>
<feature type="compositionally biased region" description="Low complexity" evidence="6">
    <location>
        <begin position="69"/>
        <end position="79"/>
    </location>
</feature>
<accession>A0ABZ1D937</accession>
<evidence type="ECO:0000256" key="2">
    <source>
        <dbReference type="ARBA" id="ARBA00006403"/>
    </source>
</evidence>
<evidence type="ECO:0000256" key="1">
    <source>
        <dbReference type="ARBA" id="ARBA00004123"/>
    </source>
</evidence>
<feature type="compositionally biased region" description="Basic and acidic residues" evidence="6">
    <location>
        <begin position="81"/>
        <end position="94"/>
    </location>
</feature>
<dbReference type="PANTHER" id="PTHR10015:SF427">
    <property type="entry name" value="HEAT SHOCK FACTOR PROTEIN"/>
    <property type="match status" value="1"/>
</dbReference>
<feature type="compositionally biased region" description="Low complexity" evidence="6">
    <location>
        <begin position="146"/>
        <end position="155"/>
    </location>
</feature>
<feature type="domain" description="HSF-type DNA-binding" evidence="7">
    <location>
        <begin position="177"/>
        <end position="242"/>
    </location>
</feature>
<dbReference type="Gene3D" id="1.10.10.10">
    <property type="entry name" value="Winged helix-like DNA-binding domain superfamily/Winged helix DNA-binding domain"/>
    <property type="match status" value="1"/>
</dbReference>
<keyword evidence="4" id="KW-0539">Nucleus</keyword>
<comment type="similarity">
    <text evidence="2 5">Belongs to the HSF family.</text>
</comment>
<proteinExistence type="inferred from homology"/>
<organism evidence="8 9">
    <name type="scientific">Kwoniella shivajii</name>
    <dbReference type="NCBI Taxonomy" id="564305"/>
    <lineage>
        <taxon>Eukaryota</taxon>
        <taxon>Fungi</taxon>
        <taxon>Dikarya</taxon>
        <taxon>Basidiomycota</taxon>
        <taxon>Agaricomycotina</taxon>
        <taxon>Tremellomycetes</taxon>
        <taxon>Tremellales</taxon>
        <taxon>Cryptococcaceae</taxon>
        <taxon>Kwoniella</taxon>
    </lineage>
</organism>
<dbReference type="Pfam" id="PF00447">
    <property type="entry name" value="HSF_DNA-bind"/>
    <property type="match status" value="1"/>
</dbReference>
<evidence type="ECO:0000256" key="6">
    <source>
        <dbReference type="SAM" id="MobiDB-lite"/>
    </source>
</evidence>
<keyword evidence="3" id="KW-0238">DNA-binding</keyword>
<gene>
    <name evidence="8" type="ORF">IL334_007304</name>
</gene>
<name>A0ABZ1D937_9TREE</name>
<feature type="compositionally biased region" description="Polar residues" evidence="6">
    <location>
        <begin position="163"/>
        <end position="173"/>
    </location>
</feature>
<dbReference type="SMART" id="SM00415">
    <property type="entry name" value="HSF"/>
    <property type="match status" value="1"/>
</dbReference>
<dbReference type="InterPro" id="IPR036390">
    <property type="entry name" value="WH_DNA-bd_sf"/>
</dbReference>
<dbReference type="InterPro" id="IPR000232">
    <property type="entry name" value="HSF_DNA-bd"/>
</dbReference>
<dbReference type="InterPro" id="IPR036388">
    <property type="entry name" value="WH-like_DNA-bd_sf"/>
</dbReference>
<reference evidence="8 9" key="1">
    <citation type="submission" date="2024-01" db="EMBL/GenBank/DDBJ databases">
        <title>Comparative genomics of Cryptococcus and Kwoniella reveals pathogenesis evolution and contrasting modes of karyotype evolution via chromosome fusion or intercentromeric recombination.</title>
        <authorList>
            <person name="Coelho M.A."/>
            <person name="David-Palma M."/>
            <person name="Shea T."/>
            <person name="Bowers K."/>
            <person name="McGinley-Smith S."/>
            <person name="Mohammad A.W."/>
            <person name="Gnirke A."/>
            <person name="Yurkov A.M."/>
            <person name="Nowrousian M."/>
            <person name="Sun S."/>
            <person name="Cuomo C.A."/>
            <person name="Heitman J."/>
        </authorList>
    </citation>
    <scope>NUCLEOTIDE SEQUENCE [LARGE SCALE GENOMIC DNA]</scope>
    <source>
        <strain evidence="8">CBS 11374</strain>
    </source>
</reference>
<feature type="compositionally biased region" description="Polar residues" evidence="6">
    <location>
        <begin position="56"/>
        <end position="68"/>
    </location>
</feature>
<feature type="compositionally biased region" description="Polar residues" evidence="6">
    <location>
        <begin position="1"/>
        <end position="12"/>
    </location>
</feature>
<dbReference type="PANTHER" id="PTHR10015">
    <property type="entry name" value="HEAT SHOCK TRANSCRIPTION FACTOR"/>
    <property type="match status" value="1"/>
</dbReference>
<evidence type="ECO:0000256" key="3">
    <source>
        <dbReference type="ARBA" id="ARBA00023125"/>
    </source>
</evidence>
<comment type="subcellular location">
    <subcellularLocation>
        <location evidence="1">Nucleus</location>
    </subcellularLocation>
</comment>
<feature type="region of interest" description="Disordered" evidence="6">
    <location>
        <begin position="1"/>
        <end position="173"/>
    </location>
</feature>
<evidence type="ECO:0000256" key="4">
    <source>
        <dbReference type="ARBA" id="ARBA00023242"/>
    </source>
</evidence>